<dbReference type="Gene3D" id="2.30.30.40">
    <property type="entry name" value="SH3 Domains"/>
    <property type="match status" value="1"/>
</dbReference>
<dbReference type="InterPro" id="IPR001452">
    <property type="entry name" value="SH3_domain"/>
</dbReference>
<feature type="compositionally biased region" description="Pro residues" evidence="3">
    <location>
        <begin position="178"/>
        <end position="195"/>
    </location>
</feature>
<keyword evidence="1 2" id="KW-0728">SH3 domain</keyword>
<feature type="region of interest" description="Disordered" evidence="3">
    <location>
        <begin position="165"/>
        <end position="222"/>
    </location>
</feature>
<dbReference type="EMBL" id="KV454011">
    <property type="protein sequence ID" value="ODV97637.1"/>
    <property type="molecule type" value="Genomic_DNA"/>
</dbReference>
<dbReference type="PROSITE" id="PS50002">
    <property type="entry name" value="SH3"/>
    <property type="match status" value="1"/>
</dbReference>
<dbReference type="AlphaFoldDB" id="A0A1E4U0X3"/>
<organism evidence="5 6">
    <name type="scientific">Pachysolen tannophilus NRRL Y-2460</name>
    <dbReference type="NCBI Taxonomy" id="669874"/>
    <lineage>
        <taxon>Eukaryota</taxon>
        <taxon>Fungi</taxon>
        <taxon>Dikarya</taxon>
        <taxon>Ascomycota</taxon>
        <taxon>Saccharomycotina</taxon>
        <taxon>Pichiomycetes</taxon>
        <taxon>Pachysolenaceae</taxon>
        <taxon>Pachysolen</taxon>
    </lineage>
</organism>
<dbReference type="InterPro" id="IPR050670">
    <property type="entry name" value="STAM"/>
</dbReference>
<feature type="compositionally biased region" description="Low complexity" evidence="3">
    <location>
        <begin position="196"/>
        <end position="216"/>
    </location>
</feature>
<dbReference type="Pfam" id="PF00018">
    <property type="entry name" value="SH3_1"/>
    <property type="match status" value="1"/>
</dbReference>
<dbReference type="OrthoDB" id="6250593at2759"/>
<dbReference type="Proteomes" id="UP000094236">
    <property type="component" value="Unassembled WGS sequence"/>
</dbReference>
<keyword evidence="6" id="KW-1185">Reference proteome</keyword>
<feature type="region of interest" description="Disordered" evidence="3">
    <location>
        <begin position="64"/>
        <end position="98"/>
    </location>
</feature>
<evidence type="ECO:0000256" key="2">
    <source>
        <dbReference type="PROSITE-ProRule" id="PRU00192"/>
    </source>
</evidence>
<evidence type="ECO:0000256" key="1">
    <source>
        <dbReference type="ARBA" id="ARBA00022443"/>
    </source>
</evidence>
<feature type="domain" description="SH3" evidence="4">
    <location>
        <begin position="98"/>
        <end position="157"/>
    </location>
</feature>
<dbReference type="PANTHER" id="PTHR45929">
    <property type="entry name" value="JAK PATHWAY SIGNAL TRANSDUCTION ADAPTOR MOLECULE"/>
    <property type="match status" value="1"/>
</dbReference>
<dbReference type="PRINTS" id="PR00452">
    <property type="entry name" value="SH3DOMAIN"/>
</dbReference>
<protein>
    <recommendedName>
        <fullName evidence="4">SH3 domain-containing protein</fullName>
    </recommendedName>
</protein>
<gene>
    <name evidence="5" type="ORF">PACTADRAFT_47513</name>
</gene>
<reference evidence="6" key="1">
    <citation type="submission" date="2016-05" db="EMBL/GenBank/DDBJ databases">
        <title>Comparative genomics of biotechnologically important yeasts.</title>
        <authorList>
            <consortium name="DOE Joint Genome Institute"/>
            <person name="Riley R."/>
            <person name="Haridas S."/>
            <person name="Wolfe K.H."/>
            <person name="Lopes M.R."/>
            <person name="Hittinger C.T."/>
            <person name="Goker M."/>
            <person name="Salamov A."/>
            <person name="Wisecaver J."/>
            <person name="Long T.M."/>
            <person name="Aerts A.L."/>
            <person name="Barry K."/>
            <person name="Choi C."/>
            <person name="Clum A."/>
            <person name="Coughlan A.Y."/>
            <person name="Deshpande S."/>
            <person name="Douglass A.P."/>
            <person name="Hanson S.J."/>
            <person name="Klenk H.-P."/>
            <person name="Labutti K."/>
            <person name="Lapidus A."/>
            <person name="Lindquist E."/>
            <person name="Lipzen A."/>
            <person name="Meier-Kolthoff J.P."/>
            <person name="Ohm R.A."/>
            <person name="Otillar R.P."/>
            <person name="Pangilinan J."/>
            <person name="Peng Y."/>
            <person name="Rokas A."/>
            <person name="Rosa C.A."/>
            <person name="Scheuner C."/>
            <person name="Sibirny A.A."/>
            <person name="Slot J.C."/>
            <person name="Stielow J.B."/>
            <person name="Sun H."/>
            <person name="Kurtzman C.P."/>
            <person name="Blackwell M."/>
            <person name="Grigoriev I.V."/>
            <person name="Jeffries T.W."/>
        </authorList>
    </citation>
    <scope>NUCLEOTIDE SEQUENCE [LARGE SCALE GENOMIC DNA]</scope>
    <source>
        <strain evidence="6">NRRL Y-2460</strain>
    </source>
</reference>
<dbReference type="SMART" id="SM00326">
    <property type="entry name" value="SH3"/>
    <property type="match status" value="1"/>
</dbReference>
<dbReference type="STRING" id="669874.A0A1E4U0X3"/>
<dbReference type="PRINTS" id="PR01887">
    <property type="entry name" value="SPECTRNALPHA"/>
</dbReference>
<dbReference type="SUPFAM" id="SSF50044">
    <property type="entry name" value="SH3-domain"/>
    <property type="match status" value="1"/>
</dbReference>
<name>A0A1E4U0X3_PACTA</name>
<evidence type="ECO:0000313" key="6">
    <source>
        <dbReference type="Proteomes" id="UP000094236"/>
    </source>
</evidence>
<evidence type="ECO:0000259" key="4">
    <source>
        <dbReference type="PROSITE" id="PS50002"/>
    </source>
</evidence>
<dbReference type="PANTHER" id="PTHR45929:SF7">
    <property type="entry name" value="LAS SEVENTEEN-BINDING PROTEIN 1"/>
    <property type="match status" value="1"/>
</dbReference>
<evidence type="ECO:0000256" key="3">
    <source>
        <dbReference type="SAM" id="MobiDB-lite"/>
    </source>
</evidence>
<dbReference type="InterPro" id="IPR036028">
    <property type="entry name" value="SH3-like_dom_sf"/>
</dbReference>
<evidence type="ECO:0000313" key="5">
    <source>
        <dbReference type="EMBL" id="ODV97637.1"/>
    </source>
</evidence>
<proteinExistence type="predicted"/>
<sequence>MSKASINRSLATVRTELEFLQDSDVITPKLYEFILKKLPQHYTDGMSPYDLESENSINQGNVSEKLSSLSVDDEKQDHSSLPPPPAYPPQQQQQQHSQVLGYAEALYDFQKQEPTDLELHKGDKITIYEKPSADWWKGTIGNASGMFPSNYVRVFDGNPQTYPYEKQSYNNSNTSQPQYPPPQGSPSGYYPPPQPIVQQPPQQQPVVVQQQAQQSQSNHSGFKRFGKQLKDAAVFGAGATIGSDIVNSIL</sequence>
<accession>A0A1E4U0X3</accession>